<protein>
    <submittedName>
        <fullName evidence="2">Nicotinamide-nucleotide amidase</fullName>
        <ecNumber evidence="2">3.5.1.42</ecNumber>
    </submittedName>
</protein>
<dbReference type="InterPro" id="IPR036653">
    <property type="entry name" value="CinA-like_C"/>
</dbReference>
<proteinExistence type="predicted"/>
<dbReference type="GO" id="GO:0019159">
    <property type="term" value="F:nicotinamide-nucleotide amidase activity"/>
    <property type="evidence" value="ECO:0007669"/>
    <property type="project" value="UniProtKB-EC"/>
</dbReference>
<name>A0A3B1D9L0_9ZZZZ</name>
<dbReference type="InterPro" id="IPR008136">
    <property type="entry name" value="CinA_C"/>
</dbReference>
<dbReference type="SUPFAM" id="SSF142433">
    <property type="entry name" value="CinA-like"/>
    <property type="match status" value="1"/>
</dbReference>
<dbReference type="AlphaFoldDB" id="A0A3B1D9L0"/>
<dbReference type="Pfam" id="PF02464">
    <property type="entry name" value="CinA"/>
    <property type="match status" value="1"/>
</dbReference>
<accession>A0A3B1D9L0</accession>
<reference evidence="2" key="1">
    <citation type="submission" date="2018-06" db="EMBL/GenBank/DDBJ databases">
        <authorList>
            <person name="Zhirakovskaya E."/>
        </authorList>
    </citation>
    <scope>NUCLEOTIDE SEQUENCE</scope>
</reference>
<dbReference type="EMBL" id="UOGF01000110">
    <property type="protein sequence ID" value="VAX33523.1"/>
    <property type="molecule type" value="Genomic_DNA"/>
</dbReference>
<gene>
    <name evidence="2" type="ORF">MNBD_NITROSPIRAE01-996</name>
</gene>
<dbReference type="EC" id="3.5.1.42" evidence="2"/>
<keyword evidence="2" id="KW-0378">Hydrolase</keyword>
<dbReference type="Gene3D" id="3.90.950.20">
    <property type="entry name" value="CinA-like"/>
    <property type="match status" value="1"/>
</dbReference>
<dbReference type="NCBIfam" id="TIGR00199">
    <property type="entry name" value="PncC_domain"/>
    <property type="match status" value="1"/>
</dbReference>
<evidence type="ECO:0000259" key="1">
    <source>
        <dbReference type="Pfam" id="PF02464"/>
    </source>
</evidence>
<feature type="domain" description="CinA C-terminal" evidence="1">
    <location>
        <begin position="13"/>
        <end position="163"/>
    </location>
</feature>
<sequence>MKETNLSHHEKALPLQIGGLLQEHHLRLATAESCTGGQIASQITAVAGASDYFESGVITYSNAAKTRILSVPEELIEEKGAVSAEVAQAMAEGVRKNEKVALGLSVTGIAGPEGGSDEKPVGLVFIALAHQNETEVKRFRLSGDRKTIQYEATQIALEILLTYLRSLIKPLKKRPWT</sequence>
<evidence type="ECO:0000313" key="2">
    <source>
        <dbReference type="EMBL" id="VAX33523.1"/>
    </source>
</evidence>
<organism evidence="2">
    <name type="scientific">hydrothermal vent metagenome</name>
    <dbReference type="NCBI Taxonomy" id="652676"/>
    <lineage>
        <taxon>unclassified sequences</taxon>
        <taxon>metagenomes</taxon>
        <taxon>ecological metagenomes</taxon>
    </lineage>
</organism>